<comment type="subcellular location">
    <subcellularLocation>
        <location evidence="1">Cell membrane</location>
    </subcellularLocation>
</comment>
<dbReference type="STRING" id="370764.SAMN04489810_3396"/>
<dbReference type="PROSITE" id="PS00211">
    <property type="entry name" value="ABC_TRANSPORTER_1"/>
    <property type="match status" value="1"/>
</dbReference>
<dbReference type="InterPro" id="IPR017871">
    <property type="entry name" value="ABC_transporter-like_CS"/>
</dbReference>
<evidence type="ECO:0000259" key="9">
    <source>
        <dbReference type="PROSITE" id="PS50893"/>
    </source>
</evidence>
<dbReference type="OrthoDB" id="9806471at2"/>
<dbReference type="InterPro" id="IPR050095">
    <property type="entry name" value="ECF_ABC_transporter_ATP-bd"/>
</dbReference>
<keyword evidence="8" id="KW-0472">Membrane</keyword>
<keyword evidence="6 10" id="KW-0067">ATP-binding</keyword>
<evidence type="ECO:0000256" key="3">
    <source>
        <dbReference type="ARBA" id="ARBA00022448"/>
    </source>
</evidence>
<dbReference type="Gene3D" id="3.40.50.300">
    <property type="entry name" value="P-loop containing nucleotide triphosphate hydrolases"/>
    <property type="match status" value="1"/>
</dbReference>
<proteinExistence type="inferred from homology"/>
<gene>
    <name evidence="10" type="ORF">SAMN04489810_3396</name>
</gene>
<evidence type="ECO:0000313" key="11">
    <source>
        <dbReference type="Proteomes" id="UP000199009"/>
    </source>
</evidence>
<keyword evidence="5" id="KW-0547">Nucleotide-binding</keyword>
<keyword evidence="3" id="KW-0813">Transport</keyword>
<evidence type="ECO:0000256" key="6">
    <source>
        <dbReference type="ARBA" id="ARBA00022840"/>
    </source>
</evidence>
<dbReference type="PROSITE" id="PS50893">
    <property type="entry name" value="ABC_TRANSPORTER_2"/>
    <property type="match status" value="1"/>
</dbReference>
<keyword evidence="7" id="KW-1278">Translocase</keyword>
<dbReference type="Pfam" id="PF00005">
    <property type="entry name" value="ABC_tran"/>
    <property type="match status" value="1"/>
</dbReference>
<evidence type="ECO:0000256" key="5">
    <source>
        <dbReference type="ARBA" id="ARBA00022741"/>
    </source>
</evidence>
<keyword evidence="4" id="KW-1003">Cell membrane</keyword>
<dbReference type="GO" id="GO:0005524">
    <property type="term" value="F:ATP binding"/>
    <property type="evidence" value="ECO:0007669"/>
    <property type="project" value="UniProtKB-KW"/>
</dbReference>
<dbReference type="GO" id="GO:0043190">
    <property type="term" value="C:ATP-binding cassette (ABC) transporter complex"/>
    <property type="evidence" value="ECO:0007669"/>
    <property type="project" value="TreeGrafter"/>
</dbReference>
<dbReference type="GO" id="GO:0042626">
    <property type="term" value="F:ATPase-coupled transmembrane transporter activity"/>
    <property type="evidence" value="ECO:0007669"/>
    <property type="project" value="TreeGrafter"/>
</dbReference>
<dbReference type="FunFam" id="3.40.50.300:FF:000224">
    <property type="entry name" value="Energy-coupling factor transporter ATP-binding protein EcfA"/>
    <property type="match status" value="1"/>
</dbReference>
<dbReference type="InterPro" id="IPR027417">
    <property type="entry name" value="P-loop_NTPase"/>
</dbReference>
<name>A0A1G8DNC0_9MICO</name>
<sequence length="256" mass="26998">MTSTGASVSVRDLRFAYPGGRDCAPAVLDGVSFEITAGERVAVLGPNGAGKTTLMLQLNGILSPSSGEVAIGGTTLARDTLREIRRRVGLVFQDPDDQLFMPTVGEDVAFGPSNFGVRGAELQARVTSALVRVGLADAASRPPQHLSLGQRRRAAIATILSMDVDVVVLDEPTSNLDPSARRELSATLDALPATVIVVTHDLPYALELCPRALVLDGGRIVADGPTRELLADAAFMAAHGLELPWGFDPLRTPDPR</sequence>
<dbReference type="InterPro" id="IPR003593">
    <property type="entry name" value="AAA+_ATPase"/>
</dbReference>
<evidence type="ECO:0000256" key="2">
    <source>
        <dbReference type="ARBA" id="ARBA00005417"/>
    </source>
</evidence>
<dbReference type="PANTHER" id="PTHR43553">
    <property type="entry name" value="HEAVY METAL TRANSPORTER"/>
    <property type="match status" value="1"/>
</dbReference>
<evidence type="ECO:0000256" key="1">
    <source>
        <dbReference type="ARBA" id="ARBA00004236"/>
    </source>
</evidence>
<dbReference type="SUPFAM" id="SSF52540">
    <property type="entry name" value="P-loop containing nucleoside triphosphate hydrolases"/>
    <property type="match status" value="1"/>
</dbReference>
<evidence type="ECO:0000256" key="4">
    <source>
        <dbReference type="ARBA" id="ARBA00022475"/>
    </source>
</evidence>
<dbReference type="AlphaFoldDB" id="A0A1G8DNC0"/>
<dbReference type="Proteomes" id="UP000199009">
    <property type="component" value="Chromosome I"/>
</dbReference>
<accession>A0A1G8DNC0</accession>
<protein>
    <submittedName>
        <fullName evidence="10">Cobalt/nickel transport system ATP-binding protein</fullName>
    </submittedName>
</protein>
<evidence type="ECO:0000256" key="7">
    <source>
        <dbReference type="ARBA" id="ARBA00022967"/>
    </source>
</evidence>
<evidence type="ECO:0000313" key="10">
    <source>
        <dbReference type="EMBL" id="SDH59166.1"/>
    </source>
</evidence>
<dbReference type="SMART" id="SM00382">
    <property type="entry name" value="AAA"/>
    <property type="match status" value="1"/>
</dbReference>
<reference evidence="10 11" key="1">
    <citation type="submission" date="2016-10" db="EMBL/GenBank/DDBJ databases">
        <authorList>
            <person name="de Groot N.N."/>
        </authorList>
    </citation>
    <scope>NUCLEOTIDE SEQUENCE [LARGE SCALE GENOMIC DNA]</scope>
    <source>
        <strain evidence="10 11">DSM 23142</strain>
    </source>
</reference>
<dbReference type="GO" id="GO:0016887">
    <property type="term" value="F:ATP hydrolysis activity"/>
    <property type="evidence" value="ECO:0007669"/>
    <property type="project" value="InterPro"/>
</dbReference>
<feature type="domain" description="ABC transporter" evidence="9">
    <location>
        <begin position="8"/>
        <end position="242"/>
    </location>
</feature>
<keyword evidence="11" id="KW-1185">Reference proteome</keyword>
<dbReference type="InterPro" id="IPR003439">
    <property type="entry name" value="ABC_transporter-like_ATP-bd"/>
</dbReference>
<dbReference type="EMBL" id="LT629692">
    <property type="protein sequence ID" value="SDH59166.1"/>
    <property type="molecule type" value="Genomic_DNA"/>
</dbReference>
<evidence type="ECO:0000256" key="8">
    <source>
        <dbReference type="ARBA" id="ARBA00023136"/>
    </source>
</evidence>
<dbReference type="RefSeq" id="WP_091492701.1">
    <property type="nucleotide sequence ID" value="NZ_LT629692.1"/>
</dbReference>
<dbReference type="CDD" id="cd03225">
    <property type="entry name" value="ABC_cobalt_CbiO_domain1"/>
    <property type="match status" value="1"/>
</dbReference>
<dbReference type="PANTHER" id="PTHR43553:SF24">
    <property type="entry name" value="ENERGY-COUPLING FACTOR TRANSPORTER ATP-BINDING PROTEIN ECFA1"/>
    <property type="match status" value="1"/>
</dbReference>
<organism evidence="10 11">
    <name type="scientific">Microbacterium pygmaeum</name>
    <dbReference type="NCBI Taxonomy" id="370764"/>
    <lineage>
        <taxon>Bacteria</taxon>
        <taxon>Bacillati</taxon>
        <taxon>Actinomycetota</taxon>
        <taxon>Actinomycetes</taxon>
        <taxon>Micrococcales</taxon>
        <taxon>Microbacteriaceae</taxon>
        <taxon>Microbacterium</taxon>
    </lineage>
</organism>
<comment type="similarity">
    <text evidence="2">Belongs to the ABC transporter superfamily.</text>
</comment>
<dbReference type="InterPro" id="IPR015856">
    <property type="entry name" value="ABC_transpr_CbiO/EcfA_su"/>
</dbReference>